<reference evidence="1 2" key="1">
    <citation type="submission" date="2018-02" db="EMBL/GenBank/DDBJ databases">
        <title>Complete genome of Nitrosopumilus ureaphilus PS0.</title>
        <authorList>
            <person name="Qin W."/>
            <person name="Zheng Y."/>
            <person name="Stahl D.A."/>
        </authorList>
    </citation>
    <scope>NUCLEOTIDE SEQUENCE [LARGE SCALE GENOMIC DNA]</scope>
    <source>
        <strain evidence="1 2">PS0</strain>
    </source>
</reference>
<evidence type="ECO:0000313" key="2">
    <source>
        <dbReference type="Proteomes" id="UP000509478"/>
    </source>
</evidence>
<organism evidence="1 2">
    <name type="scientific">Nitrosopumilus ureiphilus</name>
    <dbReference type="NCBI Taxonomy" id="1470067"/>
    <lineage>
        <taxon>Archaea</taxon>
        <taxon>Nitrososphaerota</taxon>
        <taxon>Nitrososphaeria</taxon>
        <taxon>Nitrosopumilales</taxon>
        <taxon>Nitrosopumilaceae</taxon>
        <taxon>Nitrosopumilus</taxon>
    </lineage>
</organism>
<proteinExistence type="predicted"/>
<dbReference type="EMBL" id="CP026995">
    <property type="protein sequence ID" value="QLH07915.1"/>
    <property type="molecule type" value="Genomic_DNA"/>
</dbReference>
<sequence>MFSQFFCVTSAYKDPVKNQNVIKILDKFVTGFFVVTLGILWHCSSKYQVKPSQYTVVVYDVFGKQSEIDGIRTRFKIIQVAQSYISEYQKRFESHNFSMAQEMPIIKNPSFRIFNKTQR</sequence>
<evidence type="ECO:0000313" key="1">
    <source>
        <dbReference type="EMBL" id="QLH07915.1"/>
    </source>
</evidence>
<dbReference type="OrthoDB" id="856at2157"/>
<dbReference type="KEGG" id="nue:C5F50_04695"/>
<name>A0A7D5M6V7_9ARCH</name>
<protein>
    <submittedName>
        <fullName evidence="1">Uncharacterized protein</fullName>
    </submittedName>
</protein>
<dbReference type="AlphaFoldDB" id="A0A7D5M6V7"/>
<keyword evidence="2" id="KW-1185">Reference proteome</keyword>
<accession>A0A7D5M6V7</accession>
<dbReference type="Proteomes" id="UP000509478">
    <property type="component" value="Chromosome"/>
</dbReference>
<gene>
    <name evidence="1" type="ORF">C5F50_04695</name>
</gene>